<feature type="compositionally biased region" description="Basic and acidic residues" evidence="4">
    <location>
        <begin position="1"/>
        <end position="10"/>
    </location>
</feature>
<dbReference type="HOGENOM" id="CLU_508083_0_0_1"/>
<dbReference type="Proteomes" id="UP000054549">
    <property type="component" value="Unassembled WGS sequence"/>
</dbReference>
<evidence type="ECO:0000256" key="4">
    <source>
        <dbReference type="SAM" id="MobiDB-lite"/>
    </source>
</evidence>
<dbReference type="FunCoup" id="A0A0C2S9B6">
    <property type="interactions" value="177"/>
</dbReference>
<dbReference type="InParanoid" id="A0A0C2S9B6"/>
<gene>
    <name evidence="6" type="ORF">M378DRAFT_85158</name>
</gene>
<dbReference type="GO" id="GO:0005634">
    <property type="term" value="C:nucleus"/>
    <property type="evidence" value="ECO:0007669"/>
    <property type="project" value="UniProtKB-UniRule"/>
</dbReference>
<dbReference type="PANTHER" id="PTHR10270">
    <property type="entry name" value="SOX TRANSCRIPTION FACTOR"/>
    <property type="match status" value="1"/>
</dbReference>
<dbReference type="Gene3D" id="1.10.30.10">
    <property type="entry name" value="High mobility group box domain"/>
    <property type="match status" value="1"/>
</dbReference>
<evidence type="ECO:0000256" key="1">
    <source>
        <dbReference type="ARBA" id="ARBA00023125"/>
    </source>
</evidence>
<dbReference type="InterPro" id="IPR050140">
    <property type="entry name" value="SRY-related_HMG-box_TF-like"/>
</dbReference>
<feature type="region of interest" description="Disordered" evidence="4">
    <location>
        <begin position="1"/>
        <end position="113"/>
    </location>
</feature>
<dbReference type="PANTHER" id="PTHR10270:SF161">
    <property type="entry name" value="SEX-DETERMINING REGION Y PROTEIN"/>
    <property type="match status" value="1"/>
</dbReference>
<protein>
    <recommendedName>
        <fullName evidence="5">HMG box domain-containing protein</fullName>
    </recommendedName>
</protein>
<dbReference type="PROSITE" id="PS50118">
    <property type="entry name" value="HMG_BOX_2"/>
    <property type="match status" value="1"/>
</dbReference>
<reference evidence="6 7" key="1">
    <citation type="submission" date="2014-04" db="EMBL/GenBank/DDBJ databases">
        <title>Evolutionary Origins and Diversification of the Mycorrhizal Mutualists.</title>
        <authorList>
            <consortium name="DOE Joint Genome Institute"/>
            <consortium name="Mycorrhizal Genomics Consortium"/>
            <person name="Kohler A."/>
            <person name="Kuo A."/>
            <person name="Nagy L.G."/>
            <person name="Floudas D."/>
            <person name="Copeland A."/>
            <person name="Barry K.W."/>
            <person name="Cichocki N."/>
            <person name="Veneault-Fourrey C."/>
            <person name="LaButti K."/>
            <person name="Lindquist E.A."/>
            <person name="Lipzen A."/>
            <person name="Lundell T."/>
            <person name="Morin E."/>
            <person name="Murat C."/>
            <person name="Riley R."/>
            <person name="Ohm R."/>
            <person name="Sun H."/>
            <person name="Tunlid A."/>
            <person name="Henrissat B."/>
            <person name="Grigoriev I.V."/>
            <person name="Hibbett D.S."/>
            <person name="Martin F."/>
        </authorList>
    </citation>
    <scope>NUCLEOTIDE SEQUENCE [LARGE SCALE GENOMIC DNA]</scope>
    <source>
        <strain evidence="6 7">Koide BX008</strain>
    </source>
</reference>
<keyword evidence="7" id="KW-1185">Reference proteome</keyword>
<evidence type="ECO:0000256" key="2">
    <source>
        <dbReference type="ARBA" id="ARBA00023163"/>
    </source>
</evidence>
<dbReference type="GO" id="GO:0030154">
    <property type="term" value="P:cell differentiation"/>
    <property type="evidence" value="ECO:0007669"/>
    <property type="project" value="TreeGrafter"/>
</dbReference>
<name>A0A0C2S9B6_AMAMK</name>
<dbReference type="InterPro" id="IPR036910">
    <property type="entry name" value="HMG_box_dom_sf"/>
</dbReference>
<evidence type="ECO:0000313" key="6">
    <source>
        <dbReference type="EMBL" id="KIL59395.1"/>
    </source>
</evidence>
<feature type="DNA-binding region" description="HMG box" evidence="3">
    <location>
        <begin position="113"/>
        <end position="188"/>
    </location>
</feature>
<organism evidence="6 7">
    <name type="scientific">Amanita muscaria (strain Koide BX008)</name>
    <dbReference type="NCBI Taxonomy" id="946122"/>
    <lineage>
        <taxon>Eukaryota</taxon>
        <taxon>Fungi</taxon>
        <taxon>Dikarya</taxon>
        <taxon>Basidiomycota</taxon>
        <taxon>Agaricomycotina</taxon>
        <taxon>Agaricomycetes</taxon>
        <taxon>Agaricomycetidae</taxon>
        <taxon>Agaricales</taxon>
        <taxon>Pluteineae</taxon>
        <taxon>Amanitaceae</taxon>
        <taxon>Amanita</taxon>
    </lineage>
</organism>
<dbReference type="Pfam" id="PF00505">
    <property type="entry name" value="HMG_box"/>
    <property type="match status" value="1"/>
</dbReference>
<dbReference type="GO" id="GO:0001228">
    <property type="term" value="F:DNA-binding transcription activator activity, RNA polymerase II-specific"/>
    <property type="evidence" value="ECO:0007669"/>
    <property type="project" value="TreeGrafter"/>
</dbReference>
<feature type="domain" description="HMG box" evidence="5">
    <location>
        <begin position="113"/>
        <end position="188"/>
    </location>
</feature>
<dbReference type="OrthoDB" id="6247875at2759"/>
<dbReference type="InterPro" id="IPR009071">
    <property type="entry name" value="HMG_box_dom"/>
</dbReference>
<dbReference type="SMART" id="SM00398">
    <property type="entry name" value="HMG"/>
    <property type="match status" value="1"/>
</dbReference>
<feature type="compositionally biased region" description="Low complexity" evidence="4">
    <location>
        <begin position="74"/>
        <end position="89"/>
    </location>
</feature>
<keyword evidence="1 3" id="KW-0238">DNA-binding</keyword>
<feature type="compositionally biased region" description="Low complexity" evidence="4">
    <location>
        <begin position="47"/>
        <end position="56"/>
    </location>
</feature>
<keyword evidence="2" id="KW-0804">Transcription</keyword>
<evidence type="ECO:0000313" key="7">
    <source>
        <dbReference type="Proteomes" id="UP000054549"/>
    </source>
</evidence>
<evidence type="ECO:0000259" key="5">
    <source>
        <dbReference type="PROSITE" id="PS50118"/>
    </source>
</evidence>
<dbReference type="EMBL" id="KN818316">
    <property type="protein sequence ID" value="KIL59395.1"/>
    <property type="molecule type" value="Genomic_DNA"/>
</dbReference>
<dbReference type="AlphaFoldDB" id="A0A0C2S9B6"/>
<dbReference type="GO" id="GO:0000978">
    <property type="term" value="F:RNA polymerase II cis-regulatory region sequence-specific DNA binding"/>
    <property type="evidence" value="ECO:0007669"/>
    <property type="project" value="TreeGrafter"/>
</dbReference>
<proteinExistence type="predicted"/>
<dbReference type="STRING" id="946122.A0A0C2S9B6"/>
<evidence type="ECO:0000256" key="3">
    <source>
        <dbReference type="PROSITE-ProRule" id="PRU00267"/>
    </source>
</evidence>
<dbReference type="CDD" id="cd01389">
    <property type="entry name" value="HMG-box_ROX1-like"/>
    <property type="match status" value="1"/>
</dbReference>
<keyword evidence="3" id="KW-0539">Nucleus</keyword>
<sequence>MPALRTRDTQSKSLEVTTDAPHPPTLAIISPTPRAFTFPPSHPPSNSPYSSPSHSPFEPDLLSFPCITVQNPRSLSPDSVSPVQSSQVQQHKRRKSSSSDVERRPKKGDDDYVKRPENAFILFRRKCCEDRLQEETASDTPVKKQRQADLSKTISQQWKGLSSEERQYWEHLAKEKKKEHEQMYPNYVYRPQRIKEKAKIKKSIKGRRPENEHEAEESLSFVLPMAPRHHGRSVSAPTPPPYQSIQIPNVYHMTPSCPTSPSLLPMISRRPTLTGLEDLSACLPNDNLLAPAQPFDHAQYDTLTTNDYLRNMYSAPGQPNLPGPEQQGLHALSIPHDSFLFPPSPASSLPSVGLLTTASPVSPDTPFSPTSGGLTHSFEHLTMPSNDQSSLSDTQLPLDLPVDFQLSQPDMSNYTWESNDIWSNSGDALLTNDDFDLRAIPPIELELPKCPEDVSFNTTSGLGFGQDFAQALEGQQFNHDGRHLDNLFLFEEMMAGHGF</sequence>
<accession>A0A0C2S9B6</accession>
<feature type="compositionally biased region" description="Basic and acidic residues" evidence="4">
    <location>
        <begin position="100"/>
        <end position="113"/>
    </location>
</feature>
<dbReference type="SUPFAM" id="SSF47095">
    <property type="entry name" value="HMG-box"/>
    <property type="match status" value="1"/>
</dbReference>